<organism evidence="20 21">
    <name type="scientific">Legionella fallonii LLAP-10</name>
    <dbReference type="NCBI Taxonomy" id="1212491"/>
    <lineage>
        <taxon>Bacteria</taxon>
        <taxon>Pseudomonadati</taxon>
        <taxon>Pseudomonadota</taxon>
        <taxon>Gammaproteobacteria</taxon>
        <taxon>Legionellales</taxon>
        <taxon>Legionellaceae</taxon>
        <taxon>Legionella</taxon>
    </lineage>
</organism>
<evidence type="ECO:0000256" key="13">
    <source>
        <dbReference type="ARBA" id="ARBA00022967"/>
    </source>
</evidence>
<evidence type="ECO:0000256" key="1">
    <source>
        <dbReference type="ARBA" id="ARBA00003954"/>
    </source>
</evidence>
<evidence type="ECO:0000256" key="2">
    <source>
        <dbReference type="ARBA" id="ARBA00004429"/>
    </source>
</evidence>
<dbReference type="InterPro" id="IPR006415">
    <property type="entry name" value="P-type_ATPase_IIIB"/>
</dbReference>
<gene>
    <name evidence="20" type="primary">mgtA</name>
    <name evidence="20" type="ORF">LFA_2980</name>
</gene>
<keyword evidence="12" id="KW-0460">Magnesium</keyword>
<evidence type="ECO:0000256" key="4">
    <source>
        <dbReference type="ARBA" id="ARBA00012786"/>
    </source>
</evidence>
<dbReference type="PROSITE" id="PS00154">
    <property type="entry name" value="ATPASE_E1_E2"/>
    <property type="match status" value="1"/>
</dbReference>
<dbReference type="SFLD" id="SFLDG00002">
    <property type="entry name" value="C1.7:_P-type_atpase_like"/>
    <property type="match status" value="1"/>
</dbReference>
<dbReference type="NCBIfam" id="TIGR01494">
    <property type="entry name" value="ATPase_P-type"/>
    <property type="match status" value="2"/>
</dbReference>
<dbReference type="EMBL" id="LN614827">
    <property type="protein sequence ID" value="CEG58331.1"/>
    <property type="molecule type" value="Genomic_DNA"/>
</dbReference>
<dbReference type="Pfam" id="PF00689">
    <property type="entry name" value="Cation_ATPase_C"/>
    <property type="match status" value="1"/>
</dbReference>
<dbReference type="PRINTS" id="PR01836">
    <property type="entry name" value="MGATPASE"/>
</dbReference>
<evidence type="ECO:0000259" key="19">
    <source>
        <dbReference type="SMART" id="SM00831"/>
    </source>
</evidence>
<dbReference type="InterPro" id="IPR044492">
    <property type="entry name" value="P_typ_ATPase_HD_dom"/>
</dbReference>
<feature type="transmembrane region" description="Helical" evidence="18">
    <location>
        <begin position="244"/>
        <end position="266"/>
    </location>
</feature>
<comment type="catalytic activity">
    <reaction evidence="17">
        <text>Mg(2+)(out) + ATP + H2O = Mg(2+)(in) + ADP + phosphate + H(+)</text>
        <dbReference type="Rhea" id="RHEA:10260"/>
        <dbReference type="ChEBI" id="CHEBI:15377"/>
        <dbReference type="ChEBI" id="CHEBI:15378"/>
        <dbReference type="ChEBI" id="CHEBI:18420"/>
        <dbReference type="ChEBI" id="CHEBI:30616"/>
        <dbReference type="ChEBI" id="CHEBI:43474"/>
        <dbReference type="ChEBI" id="CHEBI:456216"/>
        <dbReference type="EC" id="7.2.2.14"/>
    </reaction>
</comment>
<dbReference type="Gene3D" id="1.20.1110.10">
    <property type="entry name" value="Calcium-transporting ATPase, transmembrane domain"/>
    <property type="match status" value="1"/>
</dbReference>
<dbReference type="Pfam" id="PF13246">
    <property type="entry name" value="Cation_ATPase"/>
    <property type="match status" value="1"/>
</dbReference>
<dbReference type="GO" id="GO:0015444">
    <property type="term" value="F:P-type magnesium transporter activity"/>
    <property type="evidence" value="ECO:0007669"/>
    <property type="project" value="UniProtKB-EC"/>
</dbReference>
<keyword evidence="13" id="KW-1278">Translocase</keyword>
<dbReference type="NCBIfam" id="TIGR01524">
    <property type="entry name" value="ATPase-IIIB_Mg"/>
    <property type="match status" value="1"/>
</dbReference>
<dbReference type="SUPFAM" id="SSF56784">
    <property type="entry name" value="HAD-like"/>
    <property type="match status" value="1"/>
</dbReference>
<keyword evidence="8" id="KW-0597">Phosphoprotein</keyword>
<dbReference type="Gene3D" id="3.40.1110.10">
    <property type="entry name" value="Calcium-transporting ATPase, cytoplasmic domain N"/>
    <property type="match status" value="1"/>
</dbReference>
<dbReference type="InterPro" id="IPR023299">
    <property type="entry name" value="ATPase_P-typ_cyto_dom_N"/>
</dbReference>
<keyword evidence="20" id="KW-0378">Hydrolase</keyword>
<evidence type="ECO:0000313" key="20">
    <source>
        <dbReference type="EMBL" id="CEG58331.1"/>
    </source>
</evidence>
<evidence type="ECO:0000256" key="16">
    <source>
        <dbReference type="ARBA" id="ARBA00029806"/>
    </source>
</evidence>
<evidence type="ECO:0000256" key="17">
    <source>
        <dbReference type="ARBA" id="ARBA00047295"/>
    </source>
</evidence>
<feature type="transmembrane region" description="Helical" evidence="18">
    <location>
        <begin position="763"/>
        <end position="780"/>
    </location>
</feature>
<dbReference type="HOGENOM" id="CLU_002360_6_3_6"/>
<accession>A0A098G8N0</accession>
<keyword evidence="15 18" id="KW-0472">Membrane</keyword>
<comment type="similarity">
    <text evidence="3">Belongs to the cation transport ATPase (P-type) (TC 3.A.3) family. Type IIIB subfamily.</text>
</comment>
<dbReference type="STRING" id="1212491.LFA_2980"/>
<dbReference type="OrthoDB" id="9814270at2"/>
<evidence type="ECO:0000256" key="9">
    <source>
        <dbReference type="ARBA" id="ARBA00022692"/>
    </source>
</evidence>
<evidence type="ECO:0000256" key="18">
    <source>
        <dbReference type="SAM" id="Phobius"/>
    </source>
</evidence>
<evidence type="ECO:0000256" key="5">
    <source>
        <dbReference type="ARBA" id="ARBA00013555"/>
    </source>
</evidence>
<keyword evidence="7" id="KW-0997">Cell inner membrane</keyword>
<keyword evidence="6" id="KW-1003">Cell membrane</keyword>
<dbReference type="SFLD" id="SFLDF00027">
    <property type="entry name" value="p-type_atpase"/>
    <property type="match status" value="1"/>
</dbReference>
<name>A0A098G8N0_9GAMM</name>
<proteinExistence type="inferred from homology"/>
<dbReference type="Proteomes" id="UP000032430">
    <property type="component" value="Chromosome I"/>
</dbReference>
<dbReference type="GO" id="GO:0005524">
    <property type="term" value="F:ATP binding"/>
    <property type="evidence" value="ECO:0007669"/>
    <property type="project" value="UniProtKB-KW"/>
</dbReference>
<dbReference type="CDD" id="cd02077">
    <property type="entry name" value="P-type_ATPase_Mg"/>
    <property type="match status" value="1"/>
</dbReference>
<dbReference type="InterPro" id="IPR004014">
    <property type="entry name" value="ATPase_P-typ_cation-transptr_N"/>
</dbReference>
<keyword evidence="14 18" id="KW-1133">Transmembrane helix</keyword>
<evidence type="ECO:0000256" key="3">
    <source>
        <dbReference type="ARBA" id="ARBA00008746"/>
    </source>
</evidence>
<sequence length="856" mass="94658">MDRNMLLLVTLGNEQALDKLDSTEQGLTNINAQKRQILYGKNDLGHKPYRSVILESISNSTNPLVIILVVAALLSAFTGNMINAGIIITIIIFSVGLDYFQNRRALVAVKKLQQQIAATATALRDGQWIELSFEQLVPGDIIRLVAGDLVPADSLLLKAKDIHVHQSALTGESLPVEKESVQEKKAPHNPIEARNAVFSGSTIVNGIATAVVVNTGSNTLFGQIAESIKKAPPHTEFEKGTMRFGIFIMKTVFFLVIFVFAVNIYLKRSLIESLLFAIALAVGLTPELLPMITTVTLAAGAVHMARKKVIVKNLSAIQNFGSIDILCSDKTGTLTSGEMALDQCIDPFGEKSEHVMLMAYLTSLFGTEIPNPFKKAVLKKASINPLDMAILKHDHPNVQKYNKIDEIPFDFERRRSSVVVDKNDIHLLITKGAPEYVMKVCSSYDNDGKLLVLNDEIRKQCDSMFSSLSQQGYRVLAVAYRKVKNTQPSYHAHDEKEMVFAGFLAFNDPPLSGISTVIKELHQQGVKVKIITGDNDLVAAHVCKQVGLDVSRIVLGEELDHISDSALGKIAEETDVFARISPVQKQRIIIALKTRGHVVGYLGDGINDAPSLHSADVGISVAGAVDIARESADIILLKHDLKVLLNGILEGRKSFGNVMKYLMMGTSSNFGNMLSMAGAVIFLPFLPMLPTQILLNNMLYDTSQITIPTDNVDNSFIKKPKHWNIDIIKKFMFYIGPISSLFDFLTFYVMLKVFAASEALFQTGWFVESLATQTLVIFVIRTAKNPWQSRPSLSLTLMVLTVVSIGILLPFSPLAKYWGFVPLPSMYFLFLTAATLFYLVLVEIIKKKLMWRWLEK</sequence>
<feature type="transmembrane region" description="Helical" evidence="18">
    <location>
        <begin position="826"/>
        <end position="845"/>
    </location>
</feature>
<dbReference type="Pfam" id="PF00122">
    <property type="entry name" value="E1-E2_ATPase"/>
    <property type="match status" value="1"/>
</dbReference>
<dbReference type="SUPFAM" id="SSF81665">
    <property type="entry name" value="Calcium ATPase, transmembrane domain M"/>
    <property type="match status" value="1"/>
</dbReference>
<dbReference type="EC" id="7.2.2.14" evidence="4"/>
<evidence type="ECO:0000313" key="21">
    <source>
        <dbReference type="Proteomes" id="UP000032430"/>
    </source>
</evidence>
<evidence type="ECO:0000256" key="11">
    <source>
        <dbReference type="ARBA" id="ARBA00022840"/>
    </source>
</evidence>
<feature type="transmembrane region" description="Helical" evidence="18">
    <location>
        <begin position="278"/>
        <end position="302"/>
    </location>
</feature>
<dbReference type="InterPro" id="IPR001757">
    <property type="entry name" value="P_typ_ATPase"/>
</dbReference>
<feature type="transmembrane region" description="Helical" evidence="18">
    <location>
        <begin position="731"/>
        <end position="751"/>
    </location>
</feature>
<evidence type="ECO:0000256" key="15">
    <source>
        <dbReference type="ARBA" id="ARBA00023136"/>
    </source>
</evidence>
<dbReference type="PANTHER" id="PTHR42861">
    <property type="entry name" value="CALCIUM-TRANSPORTING ATPASE"/>
    <property type="match status" value="1"/>
</dbReference>
<dbReference type="KEGG" id="lfa:LFA_2980"/>
<feature type="transmembrane region" description="Helical" evidence="18">
    <location>
        <begin position="792"/>
        <end position="814"/>
    </location>
</feature>
<dbReference type="Gene3D" id="2.70.150.10">
    <property type="entry name" value="Calcium-transporting ATPase, cytoplasmic transduction domain A"/>
    <property type="match status" value="1"/>
</dbReference>
<dbReference type="InterPro" id="IPR006068">
    <property type="entry name" value="ATPase_P-typ_cation-transptr_C"/>
</dbReference>
<keyword evidence="21" id="KW-1185">Reference proteome</keyword>
<evidence type="ECO:0000256" key="6">
    <source>
        <dbReference type="ARBA" id="ARBA00022475"/>
    </source>
</evidence>
<dbReference type="Pfam" id="PF00690">
    <property type="entry name" value="Cation_ATPase_N"/>
    <property type="match status" value="1"/>
</dbReference>
<feature type="transmembrane region" description="Helical" evidence="18">
    <location>
        <begin position="64"/>
        <end position="97"/>
    </location>
</feature>
<dbReference type="InterPro" id="IPR018303">
    <property type="entry name" value="ATPase_P-typ_P_site"/>
</dbReference>
<dbReference type="InterPro" id="IPR023298">
    <property type="entry name" value="ATPase_P-typ_TM_dom_sf"/>
</dbReference>
<reference evidence="21" key="1">
    <citation type="submission" date="2014-09" db="EMBL/GenBank/DDBJ databases">
        <authorList>
            <person name="Gomez-Valero L."/>
        </authorList>
    </citation>
    <scope>NUCLEOTIDE SEQUENCE [LARGE SCALE GENOMIC DNA]</scope>
    <source>
        <strain evidence="21">ATCC700992</strain>
    </source>
</reference>
<evidence type="ECO:0000256" key="8">
    <source>
        <dbReference type="ARBA" id="ARBA00022553"/>
    </source>
</evidence>
<dbReference type="GO" id="GO:0005886">
    <property type="term" value="C:plasma membrane"/>
    <property type="evidence" value="ECO:0007669"/>
    <property type="project" value="UniProtKB-SubCell"/>
</dbReference>
<dbReference type="SUPFAM" id="SSF81653">
    <property type="entry name" value="Calcium ATPase, transduction domain A"/>
    <property type="match status" value="1"/>
</dbReference>
<evidence type="ECO:0000256" key="12">
    <source>
        <dbReference type="ARBA" id="ARBA00022842"/>
    </source>
</evidence>
<keyword evidence="11" id="KW-0067">ATP-binding</keyword>
<dbReference type="AlphaFoldDB" id="A0A098G8N0"/>
<comment type="function">
    <text evidence="1">Mediates magnesium influx to the cytosol.</text>
</comment>
<comment type="subcellular location">
    <subcellularLocation>
        <location evidence="2">Cell inner membrane</location>
        <topology evidence="2">Multi-pass membrane protein</topology>
    </subcellularLocation>
</comment>
<dbReference type="SFLD" id="SFLDS00003">
    <property type="entry name" value="Haloacid_Dehalogenase"/>
    <property type="match status" value="1"/>
</dbReference>
<dbReference type="InterPro" id="IPR036412">
    <property type="entry name" value="HAD-like_sf"/>
</dbReference>
<keyword evidence="10" id="KW-0547">Nucleotide-binding</keyword>
<keyword evidence="9 18" id="KW-0812">Transmembrane</keyword>
<protein>
    <recommendedName>
        <fullName evidence="5">Magnesium-transporting ATPase, P-type 1</fullName>
        <ecNumber evidence="4">7.2.2.14</ecNumber>
    </recommendedName>
    <alternativeName>
        <fullName evidence="16">Mg(2+) transport ATPase, P-type 1</fullName>
    </alternativeName>
</protein>
<dbReference type="Gene3D" id="3.40.50.1000">
    <property type="entry name" value="HAD superfamily/HAD-like"/>
    <property type="match status" value="1"/>
</dbReference>
<evidence type="ECO:0000256" key="10">
    <source>
        <dbReference type="ARBA" id="ARBA00022741"/>
    </source>
</evidence>
<dbReference type="GO" id="GO:0016887">
    <property type="term" value="F:ATP hydrolysis activity"/>
    <property type="evidence" value="ECO:0007669"/>
    <property type="project" value="InterPro"/>
</dbReference>
<dbReference type="InterPro" id="IPR023214">
    <property type="entry name" value="HAD_sf"/>
</dbReference>
<evidence type="ECO:0000256" key="7">
    <source>
        <dbReference type="ARBA" id="ARBA00022519"/>
    </source>
</evidence>
<dbReference type="InterPro" id="IPR008250">
    <property type="entry name" value="ATPase_P-typ_transduc_dom_A_sf"/>
</dbReference>
<dbReference type="SMART" id="SM00831">
    <property type="entry name" value="Cation_ATPase_N"/>
    <property type="match status" value="1"/>
</dbReference>
<dbReference type="InterPro" id="IPR059000">
    <property type="entry name" value="ATPase_P-type_domA"/>
</dbReference>
<evidence type="ECO:0000256" key="14">
    <source>
        <dbReference type="ARBA" id="ARBA00022989"/>
    </source>
</evidence>
<feature type="domain" description="Cation-transporting P-type ATPase N-terminal" evidence="19">
    <location>
        <begin position="7"/>
        <end position="80"/>
    </location>
</feature>